<proteinExistence type="predicted"/>
<feature type="signal peptide" evidence="2">
    <location>
        <begin position="1"/>
        <end position="21"/>
    </location>
</feature>
<gene>
    <name evidence="3" type="ORF">OHT53_32390</name>
</gene>
<evidence type="ECO:0000313" key="4">
    <source>
        <dbReference type="Proteomes" id="UP001432071"/>
    </source>
</evidence>
<feature type="chain" id="PRO_5045388390" evidence="2">
    <location>
        <begin position="22"/>
        <end position="224"/>
    </location>
</feature>
<reference evidence="3" key="1">
    <citation type="submission" date="2022-10" db="EMBL/GenBank/DDBJ databases">
        <title>The complete genomes of actinobacterial strains from the NBC collection.</title>
        <authorList>
            <person name="Joergensen T.S."/>
            <person name="Alvarez Arevalo M."/>
            <person name="Sterndorff E.B."/>
            <person name="Faurdal D."/>
            <person name="Vuksanovic O."/>
            <person name="Mourched A.-S."/>
            <person name="Charusanti P."/>
            <person name="Shaw S."/>
            <person name="Blin K."/>
            <person name="Weber T."/>
        </authorList>
    </citation>
    <scope>NUCLEOTIDE SEQUENCE</scope>
    <source>
        <strain evidence="3">NBC_00302</strain>
    </source>
</reference>
<evidence type="ECO:0000256" key="1">
    <source>
        <dbReference type="SAM" id="MobiDB-lite"/>
    </source>
</evidence>
<sequence length="224" mass="22972">MSWSRGILPALAVCVLSVTGAAGCASDDASTPTGQESAISPSPVGKVLDDTDDDGRHYREVGKKGAPQVALEVEPDAEGGWDVRLNLRDFAFSPSGTQARAVTGRGLARLFADGEPLADLRDTSYRIPEGYLAHGTHQVTARLYADDGTVWAVDGKPVESTADITASEPEPEPEPEPGSASEPESASESPAGDPGSSSPSALSAPGAFPRTEGQGSPDRGGKAS</sequence>
<feature type="compositionally biased region" description="Polar residues" evidence="1">
    <location>
        <begin position="28"/>
        <end position="40"/>
    </location>
</feature>
<keyword evidence="4" id="KW-1185">Reference proteome</keyword>
<feature type="compositionally biased region" description="Low complexity" evidence="1">
    <location>
        <begin position="177"/>
        <end position="209"/>
    </location>
</feature>
<feature type="region of interest" description="Disordered" evidence="1">
    <location>
        <begin position="25"/>
        <end position="47"/>
    </location>
</feature>
<organism evidence="3 4">
    <name type="scientific">Streptomyces bobili</name>
    <dbReference type="NCBI Taxonomy" id="67280"/>
    <lineage>
        <taxon>Bacteria</taxon>
        <taxon>Bacillati</taxon>
        <taxon>Actinomycetota</taxon>
        <taxon>Actinomycetes</taxon>
        <taxon>Kitasatosporales</taxon>
        <taxon>Streptomycetaceae</taxon>
        <taxon>Streptomyces</taxon>
    </lineage>
</organism>
<dbReference type="RefSeq" id="WP_328736912.1">
    <property type="nucleotide sequence ID" value="NZ_CP108038.1"/>
</dbReference>
<protein>
    <submittedName>
        <fullName evidence="3">Nuclear transport factor 2 family protein</fullName>
    </submittedName>
</protein>
<keyword evidence="2" id="KW-0732">Signal</keyword>
<dbReference type="EMBL" id="CP108038">
    <property type="protein sequence ID" value="WUN90476.1"/>
    <property type="molecule type" value="Genomic_DNA"/>
</dbReference>
<dbReference type="GeneID" id="93765783"/>
<name>A0ABZ1R648_9ACTN</name>
<dbReference type="PROSITE" id="PS51257">
    <property type="entry name" value="PROKAR_LIPOPROTEIN"/>
    <property type="match status" value="1"/>
</dbReference>
<feature type="region of interest" description="Disordered" evidence="1">
    <location>
        <begin position="161"/>
        <end position="224"/>
    </location>
</feature>
<accession>A0ABZ1R648</accession>
<evidence type="ECO:0000256" key="2">
    <source>
        <dbReference type="SAM" id="SignalP"/>
    </source>
</evidence>
<evidence type="ECO:0000313" key="3">
    <source>
        <dbReference type="EMBL" id="WUN90476.1"/>
    </source>
</evidence>
<dbReference type="Proteomes" id="UP001432071">
    <property type="component" value="Chromosome"/>
</dbReference>